<evidence type="ECO:0000256" key="4">
    <source>
        <dbReference type="ARBA" id="ARBA00025742"/>
    </source>
</evidence>
<dbReference type="PANTHER" id="PTHR42988:SF2">
    <property type="entry name" value="CYCLIC NUCLEOTIDE PHOSPHODIESTERASE CBUA0032-RELATED"/>
    <property type="match status" value="1"/>
</dbReference>
<protein>
    <recommendedName>
        <fullName evidence="5">Calcineurin-like phosphoesterase domain-containing protein</fullName>
    </recommendedName>
</protein>
<reference evidence="6" key="1">
    <citation type="submission" date="2018-05" db="EMBL/GenBank/DDBJ databases">
        <authorList>
            <person name="Lanie J.A."/>
            <person name="Ng W.-L."/>
            <person name="Kazmierczak K.M."/>
            <person name="Andrzejewski T.M."/>
            <person name="Davidsen T.M."/>
            <person name="Wayne K.J."/>
            <person name="Tettelin H."/>
            <person name="Glass J.I."/>
            <person name="Rusch D."/>
            <person name="Podicherti R."/>
            <person name="Tsui H.-C.T."/>
            <person name="Winkler M.E."/>
        </authorList>
    </citation>
    <scope>NUCLEOTIDE SEQUENCE</scope>
</reference>
<dbReference type="Gene3D" id="3.60.21.10">
    <property type="match status" value="1"/>
</dbReference>
<dbReference type="PANTHER" id="PTHR42988">
    <property type="entry name" value="PHOSPHOHYDROLASE"/>
    <property type="match status" value="1"/>
</dbReference>
<dbReference type="EMBL" id="UINC01001489">
    <property type="protein sequence ID" value="SUZ82050.1"/>
    <property type="molecule type" value="Genomic_DNA"/>
</dbReference>
<evidence type="ECO:0000259" key="5">
    <source>
        <dbReference type="Pfam" id="PF00149"/>
    </source>
</evidence>
<dbReference type="GO" id="GO:0046872">
    <property type="term" value="F:metal ion binding"/>
    <property type="evidence" value="ECO:0007669"/>
    <property type="project" value="UniProtKB-KW"/>
</dbReference>
<proteinExistence type="inferred from homology"/>
<dbReference type="AlphaFoldDB" id="A0A381QSE6"/>
<keyword evidence="1" id="KW-0479">Metal-binding</keyword>
<organism evidence="6">
    <name type="scientific">marine metagenome</name>
    <dbReference type="NCBI Taxonomy" id="408172"/>
    <lineage>
        <taxon>unclassified sequences</taxon>
        <taxon>metagenomes</taxon>
        <taxon>ecological metagenomes</taxon>
    </lineage>
</organism>
<evidence type="ECO:0000256" key="3">
    <source>
        <dbReference type="ARBA" id="ARBA00023004"/>
    </source>
</evidence>
<name>A0A381QSE6_9ZZZZ</name>
<dbReference type="InterPro" id="IPR004843">
    <property type="entry name" value="Calcineurin-like_PHP"/>
</dbReference>
<dbReference type="SUPFAM" id="SSF56300">
    <property type="entry name" value="Metallo-dependent phosphatases"/>
    <property type="match status" value="1"/>
</dbReference>
<dbReference type="GO" id="GO:0016787">
    <property type="term" value="F:hydrolase activity"/>
    <property type="evidence" value="ECO:0007669"/>
    <property type="project" value="UniProtKB-KW"/>
</dbReference>
<evidence type="ECO:0000313" key="6">
    <source>
        <dbReference type="EMBL" id="SUZ82050.1"/>
    </source>
</evidence>
<sequence>MNPTIIHISDLHFHTYPQNYQECKSKRILGMGNLFFRRARHYPLQRAKLLVEQIHQMKWDHLVISGDLTQLSLERGFSLARETLDPLLKDPERVTIIPGNHDRYVKQSGGKDYYKQYFGEFFGDEEIHVRKLNSDWVIVGWDSAHPNDWLTASGTVRRSTIQATENLLSSFPEKTRFIVVNHYPLTFPEGWEVDHFHELYNLVPVRNWILRHPNIRLYLHGHIHRNWQHRLSRDSAPELLLLNSASSTSRLHPGQKSSFHQIELAGDKMNVSPILLK</sequence>
<dbReference type="InterPro" id="IPR029052">
    <property type="entry name" value="Metallo-depent_PP-like"/>
</dbReference>
<dbReference type="Pfam" id="PF00149">
    <property type="entry name" value="Metallophos"/>
    <property type="match status" value="1"/>
</dbReference>
<keyword evidence="3" id="KW-0408">Iron</keyword>
<evidence type="ECO:0000256" key="2">
    <source>
        <dbReference type="ARBA" id="ARBA00022801"/>
    </source>
</evidence>
<keyword evidence="2" id="KW-0378">Hydrolase</keyword>
<evidence type="ECO:0000256" key="1">
    <source>
        <dbReference type="ARBA" id="ARBA00022723"/>
    </source>
</evidence>
<accession>A0A381QSE6</accession>
<feature type="domain" description="Calcineurin-like phosphoesterase" evidence="5">
    <location>
        <begin position="4"/>
        <end position="225"/>
    </location>
</feature>
<comment type="similarity">
    <text evidence="4">Belongs to the cyclic nucleotide phosphodiesterase class-III family.</text>
</comment>
<gene>
    <name evidence="6" type="ORF">METZ01_LOCUS34904</name>
</gene>
<dbReference type="InterPro" id="IPR050884">
    <property type="entry name" value="CNP_phosphodiesterase-III"/>
</dbReference>